<name>A0ABW6VHR2_MICFU</name>
<organism evidence="1 2">
    <name type="scientific">Microtetraspora fusca</name>
    <dbReference type="NCBI Taxonomy" id="1997"/>
    <lineage>
        <taxon>Bacteria</taxon>
        <taxon>Bacillati</taxon>
        <taxon>Actinomycetota</taxon>
        <taxon>Actinomycetes</taxon>
        <taxon>Streptosporangiales</taxon>
        <taxon>Streptosporangiaceae</taxon>
        <taxon>Microtetraspora</taxon>
    </lineage>
</organism>
<evidence type="ECO:0000313" key="2">
    <source>
        <dbReference type="Proteomes" id="UP001602119"/>
    </source>
</evidence>
<sequence length="45" mass="4868">MHEPIAAGIGIELAAEGDDWTLKSKVGRIVEVGRDSRTRLDPHVA</sequence>
<dbReference type="EMBL" id="JBIAXI010000038">
    <property type="protein sequence ID" value="MFF4778871.1"/>
    <property type="molecule type" value="Genomic_DNA"/>
</dbReference>
<protein>
    <submittedName>
        <fullName evidence="1">Uncharacterized protein</fullName>
    </submittedName>
</protein>
<dbReference type="RefSeq" id="WP_387347476.1">
    <property type="nucleotide sequence ID" value="NZ_JBIAXI010000038.1"/>
</dbReference>
<evidence type="ECO:0000313" key="1">
    <source>
        <dbReference type="EMBL" id="MFF4778871.1"/>
    </source>
</evidence>
<comment type="caution">
    <text evidence="1">The sequence shown here is derived from an EMBL/GenBank/DDBJ whole genome shotgun (WGS) entry which is preliminary data.</text>
</comment>
<gene>
    <name evidence="1" type="ORF">ACFY05_39205</name>
</gene>
<proteinExistence type="predicted"/>
<dbReference type="Proteomes" id="UP001602119">
    <property type="component" value="Unassembled WGS sequence"/>
</dbReference>
<reference evidence="1 2" key="1">
    <citation type="submission" date="2024-10" db="EMBL/GenBank/DDBJ databases">
        <title>The Natural Products Discovery Center: Release of the First 8490 Sequenced Strains for Exploring Actinobacteria Biosynthetic Diversity.</title>
        <authorList>
            <person name="Kalkreuter E."/>
            <person name="Kautsar S.A."/>
            <person name="Yang D."/>
            <person name="Bader C.D."/>
            <person name="Teijaro C.N."/>
            <person name="Fluegel L."/>
            <person name="Davis C.M."/>
            <person name="Simpson J.R."/>
            <person name="Lauterbach L."/>
            <person name="Steele A.D."/>
            <person name="Gui C."/>
            <person name="Meng S."/>
            <person name="Li G."/>
            <person name="Viehrig K."/>
            <person name="Ye F."/>
            <person name="Su P."/>
            <person name="Kiefer A.F."/>
            <person name="Nichols A."/>
            <person name="Cepeda A.J."/>
            <person name="Yan W."/>
            <person name="Fan B."/>
            <person name="Jiang Y."/>
            <person name="Adhikari A."/>
            <person name="Zheng C.-J."/>
            <person name="Schuster L."/>
            <person name="Cowan T.M."/>
            <person name="Smanski M.J."/>
            <person name="Chevrette M.G."/>
            <person name="De Carvalho L.P.S."/>
            <person name="Shen B."/>
        </authorList>
    </citation>
    <scope>NUCLEOTIDE SEQUENCE [LARGE SCALE GENOMIC DNA]</scope>
    <source>
        <strain evidence="1 2">NPDC001281</strain>
    </source>
</reference>
<accession>A0ABW6VHR2</accession>
<keyword evidence="2" id="KW-1185">Reference proteome</keyword>